<dbReference type="CDD" id="cd03809">
    <property type="entry name" value="GT4_MtfB-like"/>
    <property type="match status" value="1"/>
</dbReference>
<evidence type="ECO:0000256" key="1">
    <source>
        <dbReference type="ARBA" id="ARBA00022679"/>
    </source>
</evidence>
<accession>A0A1W9NX65</accession>
<evidence type="ECO:0008006" key="6">
    <source>
        <dbReference type="Google" id="ProtNLM"/>
    </source>
</evidence>
<name>A0A1W9NX65_UNCC3</name>
<feature type="domain" description="Glycosyltransferase subfamily 4-like N-terminal" evidence="3">
    <location>
        <begin position="16"/>
        <end position="179"/>
    </location>
</feature>
<dbReference type="InterPro" id="IPR001296">
    <property type="entry name" value="Glyco_trans_1"/>
</dbReference>
<evidence type="ECO:0000313" key="5">
    <source>
        <dbReference type="Proteomes" id="UP000192520"/>
    </source>
</evidence>
<sequence>MTIAIDARFWGLEHAGLGRYAINLIRNLAEIDQKNTYYLLLRKKYFQESLGLPNNFKPILAEISYHSLTEQLKLPLLIRRLNPDFVHYLYFIVPILSSKKFVVTIHDLIKHKHSGGEATTLSKPAYYTKYLAYHLDMWWAAKKSTRLIVPTQYVKNELAAYYKIKEKKITVTYEGVDPQITIAEANIKKLLSKYNLTKPYLIYVGNVYPYKNIPRLLDALKLLPKGLSLAVACARSVFWEKLQAIIKEREMSNRVKLLGFVPDADLGTLYRESLAFVSASLDEGFGITPLEAMASGTPAIISNSACFPEVCGNAALYFNPYDPKDIAEKIGQVLDNPQLRSELIRRGQENLKRFSWRKMAEKTLKVYNSLVNTIL</sequence>
<dbReference type="STRING" id="1968527.B5M47_03530"/>
<dbReference type="InterPro" id="IPR028098">
    <property type="entry name" value="Glyco_trans_4-like_N"/>
</dbReference>
<evidence type="ECO:0000313" key="4">
    <source>
        <dbReference type="EMBL" id="OQX50659.1"/>
    </source>
</evidence>
<dbReference type="Pfam" id="PF13439">
    <property type="entry name" value="Glyco_transf_4"/>
    <property type="match status" value="1"/>
</dbReference>
<proteinExistence type="predicted"/>
<dbReference type="AlphaFoldDB" id="A0A1W9NX65"/>
<evidence type="ECO:0000259" key="2">
    <source>
        <dbReference type="Pfam" id="PF00534"/>
    </source>
</evidence>
<comment type="caution">
    <text evidence="4">The sequence shown here is derived from an EMBL/GenBank/DDBJ whole genome shotgun (WGS) entry which is preliminary data.</text>
</comment>
<dbReference type="GO" id="GO:0009103">
    <property type="term" value="P:lipopolysaccharide biosynthetic process"/>
    <property type="evidence" value="ECO:0007669"/>
    <property type="project" value="TreeGrafter"/>
</dbReference>
<dbReference type="PANTHER" id="PTHR46401">
    <property type="entry name" value="GLYCOSYLTRANSFERASE WBBK-RELATED"/>
    <property type="match status" value="1"/>
</dbReference>
<feature type="domain" description="Glycosyl transferase family 1" evidence="2">
    <location>
        <begin position="195"/>
        <end position="349"/>
    </location>
</feature>
<organism evidence="4 5">
    <name type="scientific">candidate division CPR3 bacterium 4484_211</name>
    <dbReference type="NCBI Taxonomy" id="1968527"/>
    <lineage>
        <taxon>Bacteria</taxon>
        <taxon>Bacteria division CPR3</taxon>
    </lineage>
</organism>
<dbReference type="Gene3D" id="3.40.50.2000">
    <property type="entry name" value="Glycogen Phosphorylase B"/>
    <property type="match status" value="2"/>
</dbReference>
<dbReference type="GO" id="GO:0016757">
    <property type="term" value="F:glycosyltransferase activity"/>
    <property type="evidence" value="ECO:0007669"/>
    <property type="project" value="InterPro"/>
</dbReference>
<dbReference type="Proteomes" id="UP000192520">
    <property type="component" value="Unassembled WGS sequence"/>
</dbReference>
<evidence type="ECO:0000259" key="3">
    <source>
        <dbReference type="Pfam" id="PF13439"/>
    </source>
</evidence>
<dbReference type="EMBL" id="MZGJ01000026">
    <property type="protein sequence ID" value="OQX50659.1"/>
    <property type="molecule type" value="Genomic_DNA"/>
</dbReference>
<dbReference type="SUPFAM" id="SSF53756">
    <property type="entry name" value="UDP-Glycosyltransferase/glycogen phosphorylase"/>
    <property type="match status" value="1"/>
</dbReference>
<dbReference type="Pfam" id="PF00534">
    <property type="entry name" value="Glycos_transf_1"/>
    <property type="match status" value="1"/>
</dbReference>
<gene>
    <name evidence="4" type="ORF">B5M47_03530</name>
</gene>
<keyword evidence="1" id="KW-0808">Transferase</keyword>
<reference evidence="5" key="1">
    <citation type="submission" date="2017-03" db="EMBL/GenBank/DDBJ databases">
        <title>Novel pathways for hydrocarbon cycling and metabolic interdependencies in hydrothermal sediment communities.</title>
        <authorList>
            <person name="Dombrowski N."/>
            <person name="Seitz K."/>
            <person name="Teske A."/>
            <person name="Baker B."/>
        </authorList>
    </citation>
    <scope>NUCLEOTIDE SEQUENCE [LARGE SCALE GENOMIC DNA]</scope>
</reference>
<protein>
    <recommendedName>
        <fullName evidence="6">Glycosyl transferase family 1 domain-containing protein</fullName>
    </recommendedName>
</protein>
<dbReference type="PANTHER" id="PTHR46401:SF2">
    <property type="entry name" value="GLYCOSYLTRANSFERASE WBBK-RELATED"/>
    <property type="match status" value="1"/>
</dbReference>